<dbReference type="PROSITE" id="PS51192">
    <property type="entry name" value="HELICASE_ATP_BIND_1"/>
    <property type="match status" value="1"/>
</dbReference>
<dbReference type="InterPro" id="IPR022138">
    <property type="entry name" value="DUF3670"/>
</dbReference>
<feature type="domain" description="Helicase C-terminal" evidence="3">
    <location>
        <begin position="875"/>
        <end position="1034"/>
    </location>
</feature>
<dbReference type="Pfam" id="PF12419">
    <property type="entry name" value="DUF3670"/>
    <property type="match status" value="1"/>
</dbReference>
<dbReference type="GO" id="GO:0005524">
    <property type="term" value="F:ATP binding"/>
    <property type="evidence" value="ECO:0007669"/>
    <property type="project" value="InterPro"/>
</dbReference>
<dbReference type="InterPro" id="IPR049730">
    <property type="entry name" value="SNF2/RAD54-like_C"/>
</dbReference>
<dbReference type="SMART" id="SM00490">
    <property type="entry name" value="HELICc"/>
    <property type="match status" value="1"/>
</dbReference>
<dbReference type="SMART" id="SM00487">
    <property type="entry name" value="DEXDc"/>
    <property type="match status" value="1"/>
</dbReference>
<dbReference type="InterPro" id="IPR027417">
    <property type="entry name" value="P-loop_NTPase"/>
</dbReference>
<evidence type="ECO:0000313" key="5">
    <source>
        <dbReference type="Proteomes" id="UP000190188"/>
    </source>
</evidence>
<evidence type="ECO:0000259" key="3">
    <source>
        <dbReference type="PROSITE" id="PS51194"/>
    </source>
</evidence>
<organism evidence="4 5">
    <name type="scientific">Paenibacillus selenitireducens</name>
    <dbReference type="NCBI Taxonomy" id="1324314"/>
    <lineage>
        <taxon>Bacteria</taxon>
        <taxon>Bacillati</taxon>
        <taxon>Bacillota</taxon>
        <taxon>Bacilli</taxon>
        <taxon>Bacillales</taxon>
        <taxon>Paenibacillaceae</taxon>
        <taxon>Paenibacillus</taxon>
    </lineage>
</organism>
<dbReference type="CDD" id="cd18012">
    <property type="entry name" value="DEXQc_arch_SWI2_SNF2"/>
    <property type="match status" value="1"/>
</dbReference>
<dbReference type="InterPro" id="IPR001650">
    <property type="entry name" value="Helicase_C-like"/>
</dbReference>
<evidence type="ECO:0008006" key="6">
    <source>
        <dbReference type="Google" id="ProtNLM"/>
    </source>
</evidence>
<dbReference type="OrthoDB" id="9760715at2"/>
<accession>A0A1T2XKV0</accession>
<comment type="caution">
    <text evidence="4">The sequence shown here is derived from an EMBL/GenBank/DDBJ whole genome shotgun (WGS) entry which is preliminary data.</text>
</comment>
<dbReference type="Pfam" id="PF00176">
    <property type="entry name" value="SNF2-rel_dom"/>
    <property type="match status" value="1"/>
</dbReference>
<dbReference type="InterPro" id="IPR038718">
    <property type="entry name" value="SNF2-like_sf"/>
</dbReference>
<keyword evidence="1" id="KW-0378">Hydrolase</keyword>
<dbReference type="InterPro" id="IPR000330">
    <property type="entry name" value="SNF2_N"/>
</dbReference>
<dbReference type="PROSITE" id="PS51194">
    <property type="entry name" value="HELICASE_CTER"/>
    <property type="match status" value="1"/>
</dbReference>
<dbReference type="STRING" id="1324314.BVG16_06825"/>
<dbReference type="Gene3D" id="3.40.50.10810">
    <property type="entry name" value="Tandem AAA-ATPase domain"/>
    <property type="match status" value="1"/>
</dbReference>
<dbReference type="AlphaFoldDB" id="A0A1T2XKV0"/>
<dbReference type="InterPro" id="IPR014001">
    <property type="entry name" value="Helicase_ATP-bd"/>
</dbReference>
<dbReference type="Proteomes" id="UP000190188">
    <property type="component" value="Unassembled WGS sequence"/>
</dbReference>
<dbReference type="RefSeq" id="WP_078497786.1">
    <property type="nucleotide sequence ID" value="NZ_MSZX01000002.1"/>
</dbReference>
<feature type="domain" description="Helicase ATP-binding" evidence="2">
    <location>
        <begin position="580"/>
        <end position="752"/>
    </location>
</feature>
<evidence type="ECO:0000313" key="4">
    <source>
        <dbReference type="EMBL" id="OPA80438.1"/>
    </source>
</evidence>
<dbReference type="CDD" id="cd18793">
    <property type="entry name" value="SF2_C_SNF"/>
    <property type="match status" value="1"/>
</dbReference>
<dbReference type="EMBL" id="MSZX01000002">
    <property type="protein sequence ID" value="OPA80438.1"/>
    <property type="molecule type" value="Genomic_DNA"/>
</dbReference>
<reference evidence="4 5" key="1">
    <citation type="submission" date="2017-01" db="EMBL/GenBank/DDBJ databases">
        <title>Genome analysis of Paenibacillus selenitrireducens ES3-24.</title>
        <authorList>
            <person name="Xu D."/>
            <person name="Yao R."/>
            <person name="Zheng S."/>
        </authorList>
    </citation>
    <scope>NUCLEOTIDE SEQUENCE [LARGE SCALE GENOMIC DNA]</scope>
    <source>
        <strain evidence="4 5">ES3-24</strain>
    </source>
</reference>
<protein>
    <recommendedName>
        <fullName evidence="6">ATP-dependent helicase</fullName>
    </recommendedName>
</protein>
<dbReference type="PANTHER" id="PTHR10799">
    <property type="entry name" value="SNF2/RAD54 HELICASE FAMILY"/>
    <property type="match status" value="1"/>
</dbReference>
<keyword evidence="5" id="KW-1185">Reference proteome</keyword>
<evidence type="ECO:0000256" key="1">
    <source>
        <dbReference type="ARBA" id="ARBA00022801"/>
    </source>
</evidence>
<proteinExistence type="predicted"/>
<dbReference type="GO" id="GO:0016787">
    <property type="term" value="F:hydrolase activity"/>
    <property type="evidence" value="ECO:0007669"/>
    <property type="project" value="UniProtKB-KW"/>
</dbReference>
<dbReference type="FunFam" id="3.40.50.300:FF:000533">
    <property type="entry name" value="Helicase, Snf2 family"/>
    <property type="match status" value="1"/>
</dbReference>
<evidence type="ECO:0000259" key="2">
    <source>
        <dbReference type="PROSITE" id="PS51192"/>
    </source>
</evidence>
<sequence>MVRDEQWNGLWLEDRFYFYRWDWKDVKDIEDELESIRMRAEETGDRLWRPWVQRRVELCFPPGWQTDTPGQETRSIFGTVRDVIGFTLPARSIVQLLTKSDYEIELQQVLGLKEPGLIGKDLHYWRRCALFAQDLITRESWVPDVEIGLKTGKAIWRPNLEREQDMEIFYRLAEGMSASSLAMVGRDEARLTWRTPEEALFSFLIAIVDSSVRDRMNLKEQPWKDLVMPRDMLEDRVAAMWWKSVKSPQAAVNFAASTQEIEQLAADIQSWIKAYHPLRSPQETAELRLGVRLSVDSEEEQQQEDLSQQPIWRLHVFLQPADDLSLYIPVEEIWQEERSETRWFHRRFRHIQEVLRRKLKEASRAYPPLGRLLEVSEVDGIVLNTQDAYQFLLRYAQILMDGGVVVELPSWWTAAGRRRLGVKLSLANRLEAQLEEGSANVTQSRFGLEQLLQFDAQVAVGDEPISFEELEMLTRLQQPLVQFRGQWLEINPADVERAVHFLKDRTSVEMTLGELMHLAAESTEGLAEFDGIPVSGYELPSRLRTFLDGDWMLQMKERDVPDNLHGTLRTYQVTGFQWLASMRDLGFGICLADDMGLGKTVQIISLLLDTDWNALREAAHQQQAAMGPALIICPTSLLGNWHRELARFAPDLRVYIHHGSARPQEDDFIREVHDYDVILSTYNLVGRDESTFRRLRWTYLILDEAQNIKNEHAKQTQSILRLRSDYRVAVTGTPVENRLSELWSIFRFLNPGFLGSASNFRTRFALPIERDHDEAKMDRLKRLVAPFVLRRVKTDPNISKDLPDKIETKAYCNLTKEQAALYQTTVRGMLEQIETAEGMKRKGFVMASLTKLKQICDHPALFLQDEQSHEKRSGKMEQLLDLVRSIRDAGEAVLIFTQYVKMGHMLVEQLRAESTLTPLFLHGGVPKKDRDTMVEQFQRPDGPDIFVLSVKAGGVGLNLTRANHVIHFDRWWNPAVENQATDRAFRIGQTRNVQVHKLICTGTLEERIDEMIESKRALSEQVVGSGEMWITELSTAHLRSLLELREEAIEEEDSENGEYAT</sequence>
<gene>
    <name evidence="4" type="ORF">BVG16_06825</name>
</gene>
<dbReference type="Gene3D" id="3.40.50.300">
    <property type="entry name" value="P-loop containing nucleotide triphosphate hydrolases"/>
    <property type="match status" value="1"/>
</dbReference>
<name>A0A1T2XKV0_9BACL</name>
<dbReference type="Pfam" id="PF00271">
    <property type="entry name" value="Helicase_C"/>
    <property type="match status" value="1"/>
</dbReference>
<dbReference type="SUPFAM" id="SSF52540">
    <property type="entry name" value="P-loop containing nucleoside triphosphate hydrolases"/>
    <property type="match status" value="2"/>
</dbReference>